<dbReference type="RefSeq" id="WP_000091874.1">
    <property type="nucleotide sequence ID" value="NZ_CFBI01000010.1"/>
</dbReference>
<dbReference type="EMBL" id="CKLF01000048">
    <property type="protein sequence ID" value="CIV49740.1"/>
    <property type="molecule type" value="Genomic_DNA"/>
</dbReference>
<dbReference type="AlphaFoldDB" id="A0A098ANQ7"/>
<name>A0A098ANQ7_STREE</name>
<dbReference type="Proteomes" id="UP000040910">
    <property type="component" value="Unassembled WGS sequence"/>
</dbReference>
<protein>
    <submittedName>
        <fullName evidence="1">Putative integrative and conjugative element protein</fullName>
    </submittedName>
</protein>
<reference evidence="2 3" key="3">
    <citation type="submission" date="2015-03" db="EMBL/GenBank/DDBJ databases">
        <authorList>
            <consortium name="Pathogen Informatics"/>
            <person name="Murphy D."/>
        </authorList>
    </citation>
    <scope>NUCLEOTIDE SEQUENCE [LARGE SCALE GENOMIC DNA]</scope>
    <source>
        <strain evidence="2">SMRU158</strain>
        <strain evidence="3">type strain: N</strain>
    </source>
</reference>
<evidence type="ECO:0000313" key="3">
    <source>
        <dbReference type="Proteomes" id="UP000040910"/>
    </source>
</evidence>
<sequence>MSRTYINIRLAYETKYWLECIQEEVQKKLDALINEQDIEELESIITNKLEKKDSLLGAVSITTFFKVSSSSVIEKAYNETKNYTTSEWREIARQMNLAKVKQNMEIGTLTPRLYLDNNIISELEKYQFLFKSDDMIRQVRMSYVIKMVAFAYYKKLFA</sequence>
<reference evidence="1" key="2">
    <citation type="submission" date="2014-10" db="EMBL/GenBank/DDBJ databases">
        <title>Contrasting mechanisms driving short-term and long-term diversification of pneumococci.</title>
        <authorList>
            <person name="Croucher N.J."/>
            <person name="Coupland P.C."/>
            <person name="Stevenson A.E."/>
            <person name="Callendrello A."/>
            <person name="Bentley S.D."/>
            <person name="Hanage W.P."/>
        </authorList>
    </citation>
    <scope>NUCLEOTIDE SEQUENCE</scope>
    <source>
        <strain evidence="1">187406</strain>
    </source>
</reference>
<accession>A0A098ANQ7</accession>
<proteinExistence type="predicted"/>
<evidence type="ECO:0000313" key="2">
    <source>
        <dbReference type="EMBL" id="CIV49740.1"/>
    </source>
</evidence>
<gene>
    <name evidence="2" type="ORF">ERS019316_02080</name>
</gene>
<organism evidence="1">
    <name type="scientific">Streptococcus pneumoniae</name>
    <dbReference type="NCBI Taxonomy" id="1313"/>
    <lineage>
        <taxon>Bacteria</taxon>
        <taxon>Bacillati</taxon>
        <taxon>Bacillota</taxon>
        <taxon>Bacilli</taxon>
        <taxon>Lactobacillales</taxon>
        <taxon>Streptococcaceae</taxon>
        <taxon>Streptococcus</taxon>
    </lineage>
</organism>
<reference evidence="1" key="1">
    <citation type="submission" date="2014-04" db="EMBL/GenBank/DDBJ databases">
        <authorList>
            <person name="Croucher N."/>
        </authorList>
    </citation>
    <scope>NUCLEOTIDE SEQUENCE</scope>
    <source>
        <strain evidence="1">187406</strain>
    </source>
</reference>
<evidence type="ECO:0000313" key="1">
    <source>
        <dbReference type="EMBL" id="CDQ30140.1"/>
    </source>
</evidence>
<dbReference type="EMBL" id="LK020689">
    <property type="protein sequence ID" value="CDQ30140.1"/>
    <property type="molecule type" value="Genomic_DNA"/>
</dbReference>